<dbReference type="Proteomes" id="UP001651880">
    <property type="component" value="Unassembled WGS sequence"/>
</dbReference>
<protein>
    <submittedName>
        <fullName evidence="1">YjjI family glycine radical enzyme</fullName>
    </submittedName>
</protein>
<dbReference type="Pfam" id="PF11230">
    <property type="entry name" value="YjjI-like"/>
    <property type="match status" value="1"/>
</dbReference>
<organism evidence="1 2">
    <name type="scientific">Lutispora saccharofermentans</name>
    <dbReference type="NCBI Taxonomy" id="3024236"/>
    <lineage>
        <taxon>Bacteria</taxon>
        <taxon>Bacillati</taxon>
        <taxon>Bacillota</taxon>
        <taxon>Clostridia</taxon>
        <taxon>Lutisporales</taxon>
        <taxon>Lutisporaceae</taxon>
        <taxon>Lutispora</taxon>
    </lineage>
</organism>
<dbReference type="NCBIfam" id="TIGR04040">
    <property type="entry name" value="glycyl_YjjI"/>
    <property type="match status" value="1"/>
</dbReference>
<keyword evidence="2" id="KW-1185">Reference proteome</keyword>
<evidence type="ECO:0000313" key="1">
    <source>
        <dbReference type="EMBL" id="MCQ1529274.1"/>
    </source>
</evidence>
<evidence type="ECO:0000313" key="2">
    <source>
        <dbReference type="Proteomes" id="UP001651880"/>
    </source>
</evidence>
<gene>
    <name evidence="1" type="ORF">LJD61_06875</name>
</gene>
<dbReference type="InterPro" id="IPR016905">
    <property type="entry name" value="Glycyl_radical_YjjI-like"/>
</dbReference>
<dbReference type="EMBL" id="JAJEKE010000004">
    <property type="protein sequence ID" value="MCQ1529274.1"/>
    <property type="molecule type" value="Genomic_DNA"/>
</dbReference>
<comment type="caution">
    <text evidence="1">The sequence shown here is derived from an EMBL/GenBank/DDBJ whole genome shotgun (WGS) entry which is preliminary data.</text>
</comment>
<reference evidence="1 2" key="1">
    <citation type="submission" date="2021-10" db="EMBL/GenBank/DDBJ databases">
        <title>Lutispora strain m25 sp. nov., a thermophilic, non-spore-forming bacterium isolated from a lab-scale methanogenic bioreactor digesting anaerobic sludge.</title>
        <authorList>
            <person name="El Houari A."/>
            <person name="Mcdonald J."/>
        </authorList>
    </citation>
    <scope>NUCLEOTIDE SEQUENCE [LARGE SCALE GENOMIC DNA]</scope>
    <source>
        <strain evidence="2">m25</strain>
    </source>
</reference>
<proteinExistence type="predicted"/>
<accession>A0ABT1NDE9</accession>
<sequence>MDDIKNIIKDTSLTYQQKVLTLAKAAENSIKVLNIDNETERYRQEGVICDLFEGNAPYRPRYIVPDYEVFLKKGSKFLGLEPPQNIWEAVNSLLILYKNVPSITSFPVYLGNIDTLLERFIKDEDEAYQAIKLFLLHIDRTITDSFCHADIGPEDTKAGRLILKASRELNASIPNITLKYSGKTSDEFALDAISTTLSTAKPSFANHGMFVGEFGEDYAIASCYNGLPIGGGSYTLVRMNMAKLGPKAKDAEDFINNLLPDAVSKMASYMDERIRFLAEESGYFQSSFLVKEGLIENDRFTAMFGMVGLAEAVNQLLGAKEKKDRYGYSKEANDLGVRIISRLEEEVNKHHNPYCRFSGGKFLLHAQVGIDTDMSISPGCRIPIGEEPEIFDHIMHSSLFHKFFPSGIGDIFRFDSTVKNNTKYVLDILKGAMNVGMRYISFYTSDSDVVRITGYLVKRSDMEKLERGEQVLNGAAVLGLGAVKNQHVLERKERKNG</sequence>
<name>A0ABT1NDE9_9FIRM</name>
<dbReference type="PIRSF" id="PIRSF028991">
    <property type="entry name" value="Glycl_rad_HI0521_prd"/>
    <property type="match status" value="1"/>
</dbReference>
<dbReference type="Gene3D" id="3.20.70.20">
    <property type="match status" value="1"/>
</dbReference>
<dbReference type="SUPFAM" id="SSF51998">
    <property type="entry name" value="PFL-like glycyl radical enzymes"/>
    <property type="match status" value="1"/>
</dbReference>
<dbReference type="RefSeq" id="WP_255226792.1">
    <property type="nucleotide sequence ID" value="NZ_JAJEKE010000004.1"/>
</dbReference>